<reference evidence="1" key="1">
    <citation type="submission" date="2021-01" db="EMBL/GenBank/DDBJ databases">
        <authorList>
            <person name="Corre E."/>
            <person name="Pelletier E."/>
            <person name="Niang G."/>
            <person name="Scheremetjew M."/>
            <person name="Finn R."/>
            <person name="Kale V."/>
            <person name="Holt S."/>
            <person name="Cochrane G."/>
            <person name="Meng A."/>
            <person name="Brown T."/>
            <person name="Cohen L."/>
        </authorList>
    </citation>
    <scope>NUCLEOTIDE SEQUENCE</scope>
    <source>
        <strain evidence="1">Isolate 1302-5</strain>
    </source>
</reference>
<dbReference type="Gene3D" id="3.40.1740.10">
    <property type="entry name" value="VC0467-like"/>
    <property type="match status" value="1"/>
</dbReference>
<dbReference type="SUPFAM" id="SSF143456">
    <property type="entry name" value="VC0467-like"/>
    <property type="match status" value="1"/>
</dbReference>
<dbReference type="AlphaFoldDB" id="A0A7S4JZ62"/>
<evidence type="ECO:0000313" key="1">
    <source>
        <dbReference type="EMBL" id="CAE2278905.1"/>
    </source>
</evidence>
<accession>A0A7S4JZ62</accession>
<sequence>MGELDRKSWYMVATDSRTLLKELARQSADADPRDAGLDTWELLMEMIGRGETAEECSGDFDDLILKEWALERLTDRGDDDGDGGLGLGSIERLIGMVMSSKKEGKEGAGAEEMSGGGVVTEGALLRAGSMDRSPFLLSNQEYHKSVVLVISDDEYLTVGVLLNRPAAKGLEMEIVNEASGGKRRKVTVPLLYGGQYAVKGQSPLLWLHCSDDLRSAEVGSPFGDAVKGIFKCSQDEATRAISAGVAKPDDFLVVSGVSVWTKGDALVGGGGMMGELPPSGLEGEVDAGRFEVVGPDRVNDVWRALQRQEVVTKLNLVQNLALAGEAWRAGTVASEAREGLTEITATEGIGEGYDEEGDGDEYVHDSDTRVADLSDTALRSWVATFLLGAPSLGS</sequence>
<protein>
    <submittedName>
        <fullName evidence="1">Uncharacterized protein</fullName>
    </submittedName>
</protein>
<name>A0A7S4JZ62_9STRA</name>
<dbReference type="EMBL" id="HBKQ01052988">
    <property type="protein sequence ID" value="CAE2278905.1"/>
    <property type="molecule type" value="Transcribed_RNA"/>
</dbReference>
<dbReference type="Pfam" id="PF02622">
    <property type="entry name" value="DUF179"/>
    <property type="match status" value="1"/>
</dbReference>
<dbReference type="PANTHER" id="PTHR31984">
    <property type="entry name" value="TRANSPORTER, PUTATIVE (DUF179)-RELATED"/>
    <property type="match status" value="1"/>
</dbReference>
<dbReference type="InterPro" id="IPR003774">
    <property type="entry name" value="AlgH-like"/>
</dbReference>
<proteinExistence type="predicted"/>
<gene>
    <name evidence="1" type="ORF">OAUR00152_LOCUS36464</name>
</gene>
<dbReference type="PANTHER" id="PTHR31984:SF17">
    <property type="entry name" value="TRANSCRIPTIONAL REGULATOR"/>
    <property type="match status" value="1"/>
</dbReference>
<organism evidence="1">
    <name type="scientific">Odontella aurita</name>
    <dbReference type="NCBI Taxonomy" id="265563"/>
    <lineage>
        <taxon>Eukaryota</taxon>
        <taxon>Sar</taxon>
        <taxon>Stramenopiles</taxon>
        <taxon>Ochrophyta</taxon>
        <taxon>Bacillariophyta</taxon>
        <taxon>Mediophyceae</taxon>
        <taxon>Biddulphiophycidae</taxon>
        <taxon>Eupodiscales</taxon>
        <taxon>Odontellaceae</taxon>
        <taxon>Odontella</taxon>
    </lineage>
</organism>